<proteinExistence type="predicted"/>
<dbReference type="Proteomes" id="UP000248553">
    <property type="component" value="Unassembled WGS sequence"/>
</dbReference>
<dbReference type="EMBL" id="QHKM01000007">
    <property type="protein sequence ID" value="RAK63996.1"/>
    <property type="molecule type" value="Genomic_DNA"/>
</dbReference>
<dbReference type="NCBIfam" id="TIGR04183">
    <property type="entry name" value="Por_Secre_tail"/>
    <property type="match status" value="1"/>
</dbReference>
<keyword evidence="3" id="KW-1185">Reference proteome</keyword>
<dbReference type="NCBIfam" id="TIGR02608">
    <property type="entry name" value="delta_60_rpt"/>
    <property type="match status" value="8"/>
</dbReference>
<sequence length="840" mass="88518">MCRCQVIFVAHQLINSMIKRLLVFWFIGFVGSLGARAQTIDPTLAVTGLRQPVEIRVAIQQADGKHVVLGGFTTAEGQPSGGLARYNANHTADQAFNANVAGLRGTLQNVRQLPSGKLLLIGPDSLRLGSVSRRNLLRLNADGTPDPGFDAVFAVPTNVRRLATAVQPDGKILVGGDFQVFNGTLANRLVRLLPDGAVDAAFSCAAPLNGPVFKILVQPDGKILVGGGFSTPRRIVRLEATGAVDNTFSSPLTSAFVSPVAGLDFIGLQPDGKIVIGGLNMSVSAGVTRRIARLLPNGTLDNTFQTPTTTDYSASLLNPYDASEVAVLPDGRIVLSGFTSTEYYRVPTHGFICLTASGAVSRSFDNIFLADERYPGGSVVINSLVRQANGQWLVTGDDQLVANQRCYVALLNADGSHDAAFAPALLGPGYVMNVVQQPDAKLLIGGAFDEINGARVGHLARLHPNGTLDTAFCRLSRMRYEVGQVALTTGGKVLAASPYGKGLVRFLSGGGPDAGFTAATNATETGVYRMQPQPDGRIIVITGASAVRRMLSDGQLDGSFTPYTGGQPSVLGLQADGKLLLGGLLDLDQVSTLYTRSLIRLLPNGTRDASFTELADPYRFRITDIGFQSTGKIVVSASAATGNNRLIRLLPATGQSDPTFTPLPVGEANDGAMALSIQPNDRILAMTYAYYGSSGTLVRLLPDGAPDNSFTAVPIARAAYSTISQLDGKLVVAGDFSSVAGTAREGLLRLSAPNVLRVAAGPTRARTQAWPNPGRDVLNLALDAAARPQRVTLLDAAGKAVRQQPATATMSLDLRHLPAGVYLLRVDYAGGPVTRRVVVE</sequence>
<dbReference type="Pfam" id="PF17164">
    <property type="entry name" value="DUF5122"/>
    <property type="match status" value="12"/>
</dbReference>
<evidence type="ECO:0000313" key="3">
    <source>
        <dbReference type="Proteomes" id="UP000248553"/>
    </source>
</evidence>
<protein>
    <recommendedName>
        <fullName evidence="1">Secretion system C-terminal sorting domain-containing protein</fullName>
    </recommendedName>
</protein>
<dbReference type="Pfam" id="PF18962">
    <property type="entry name" value="Por_Secre_tail"/>
    <property type="match status" value="1"/>
</dbReference>
<accession>A0A328BDQ7</accession>
<dbReference type="InterPro" id="IPR011047">
    <property type="entry name" value="Quinoprotein_ADH-like_sf"/>
</dbReference>
<dbReference type="InterPro" id="IPR013431">
    <property type="entry name" value="Delta_60_rpt"/>
</dbReference>
<dbReference type="AlphaFoldDB" id="A0A328BDQ7"/>
<reference evidence="3" key="1">
    <citation type="submission" date="2018-05" db="EMBL/GenBank/DDBJ databases">
        <authorList>
            <person name="Nie L."/>
        </authorList>
    </citation>
    <scope>NUCLEOTIDE SEQUENCE [LARGE SCALE GENOMIC DNA]</scope>
    <source>
        <strain evidence="3">NL</strain>
    </source>
</reference>
<dbReference type="Gene3D" id="2.80.10.50">
    <property type="match status" value="5"/>
</dbReference>
<name>A0A328BDQ7_9BACT</name>
<gene>
    <name evidence="2" type="ORF">DLM85_18780</name>
</gene>
<comment type="caution">
    <text evidence="2">The sequence shown here is derived from an EMBL/GenBank/DDBJ whole genome shotgun (WGS) entry which is preliminary data.</text>
</comment>
<dbReference type="InterPro" id="IPR026444">
    <property type="entry name" value="Secre_tail"/>
</dbReference>
<dbReference type="SUPFAM" id="SSF50998">
    <property type="entry name" value="Quinoprotein alcohol dehydrogenase-like"/>
    <property type="match status" value="1"/>
</dbReference>
<organism evidence="2 3">
    <name type="scientific">Hymenobacter edaphi</name>
    <dbReference type="NCBI Taxonomy" id="2211146"/>
    <lineage>
        <taxon>Bacteria</taxon>
        <taxon>Pseudomonadati</taxon>
        <taxon>Bacteroidota</taxon>
        <taxon>Cytophagia</taxon>
        <taxon>Cytophagales</taxon>
        <taxon>Hymenobacteraceae</taxon>
        <taxon>Hymenobacter</taxon>
    </lineage>
</organism>
<feature type="domain" description="Secretion system C-terminal sorting" evidence="1">
    <location>
        <begin position="770"/>
        <end position="839"/>
    </location>
</feature>
<dbReference type="OrthoDB" id="9805017at2"/>
<evidence type="ECO:0000259" key="1">
    <source>
        <dbReference type="Pfam" id="PF18962"/>
    </source>
</evidence>
<evidence type="ECO:0000313" key="2">
    <source>
        <dbReference type="EMBL" id="RAK63996.1"/>
    </source>
</evidence>